<dbReference type="InterPro" id="IPR036614">
    <property type="entry name" value="RusA-like_sf"/>
</dbReference>
<dbReference type="Pfam" id="PF05866">
    <property type="entry name" value="RusA"/>
    <property type="match status" value="1"/>
</dbReference>
<dbReference type="Proteomes" id="UP000307756">
    <property type="component" value="Unassembled WGS sequence"/>
</dbReference>
<dbReference type="InterPro" id="IPR008822">
    <property type="entry name" value="Endonuclease_RusA-like"/>
</dbReference>
<reference evidence="1 2" key="1">
    <citation type="journal article" date="2011" name="J. Microbiol.">
        <title>Bacillus kyonggiensis sp. nov., isolated from soil of a lettuce field.</title>
        <authorList>
            <person name="Dong K."/>
            <person name="Lee S."/>
        </authorList>
    </citation>
    <scope>NUCLEOTIDE SEQUENCE [LARGE SCALE GENOMIC DNA]</scope>
    <source>
        <strain evidence="1 2">NB22</strain>
    </source>
</reference>
<keyword evidence="2" id="KW-1185">Reference proteome</keyword>
<dbReference type="Gene3D" id="3.30.1330.70">
    <property type="entry name" value="Holliday junction resolvase RusA"/>
    <property type="match status" value="1"/>
</dbReference>
<dbReference type="AlphaFoldDB" id="A0A4U1D0A0"/>
<dbReference type="GO" id="GO:0006310">
    <property type="term" value="P:DNA recombination"/>
    <property type="evidence" value="ECO:0007669"/>
    <property type="project" value="InterPro"/>
</dbReference>
<comment type="caution">
    <text evidence="1">The sequence shown here is derived from an EMBL/GenBank/DDBJ whole genome shotgun (WGS) entry which is preliminary data.</text>
</comment>
<organism evidence="1 2">
    <name type="scientific">Robertmurraya kyonggiensis</name>
    <dbReference type="NCBI Taxonomy" id="1037680"/>
    <lineage>
        <taxon>Bacteria</taxon>
        <taxon>Bacillati</taxon>
        <taxon>Bacillota</taxon>
        <taxon>Bacilli</taxon>
        <taxon>Bacillales</taxon>
        <taxon>Bacillaceae</taxon>
        <taxon>Robertmurraya</taxon>
    </lineage>
</organism>
<proteinExistence type="predicted"/>
<dbReference type="SUPFAM" id="SSF103084">
    <property type="entry name" value="Holliday junction resolvase RusA"/>
    <property type="match status" value="1"/>
</dbReference>
<evidence type="ECO:0000313" key="2">
    <source>
        <dbReference type="Proteomes" id="UP000307756"/>
    </source>
</evidence>
<gene>
    <name evidence="1" type="ORF">FA727_16365</name>
</gene>
<dbReference type="GO" id="GO:0000287">
    <property type="term" value="F:magnesium ion binding"/>
    <property type="evidence" value="ECO:0007669"/>
    <property type="project" value="InterPro"/>
</dbReference>
<accession>A0A4U1D0A0</accession>
<dbReference type="OrthoDB" id="384924at2"/>
<dbReference type="RefSeq" id="WP_136832651.1">
    <property type="nucleotide sequence ID" value="NZ_SWBM01000004.1"/>
</dbReference>
<protein>
    <submittedName>
        <fullName evidence="1">RusA family crossover junction endodeoxyribonuclease</fullName>
    </submittedName>
</protein>
<name>A0A4U1D0A0_9BACI</name>
<dbReference type="GO" id="GO:0006281">
    <property type="term" value="P:DNA repair"/>
    <property type="evidence" value="ECO:0007669"/>
    <property type="project" value="InterPro"/>
</dbReference>
<evidence type="ECO:0000313" key="1">
    <source>
        <dbReference type="EMBL" id="TKC15699.1"/>
    </source>
</evidence>
<sequence>MSYPEHLHEIIAVDTGEDIYEDYNNPVTIEFFMPMKPPTVTHQQKKVHITTGKPVFYEPTELKVARAKLVGHLAQHVPEKKITKTVRLITKWCFPITGKHEDGEYKYTKPDTDNLQKMLKDCLTDCGYWKDDALVASEIIEKFWAQVPGIYIRIEEI</sequence>
<dbReference type="EMBL" id="SWBM01000004">
    <property type="protein sequence ID" value="TKC15699.1"/>
    <property type="molecule type" value="Genomic_DNA"/>
</dbReference>